<protein>
    <submittedName>
        <fullName evidence="3">UDP-N-acetylglucosamine 2-epimerase (Non-hydrolyzing)</fullName>
        <ecNumber evidence="3">5.1.3.14</ecNumber>
    </submittedName>
</protein>
<evidence type="ECO:0000256" key="1">
    <source>
        <dbReference type="RuleBase" id="RU003513"/>
    </source>
</evidence>
<dbReference type="PANTHER" id="PTHR43174">
    <property type="entry name" value="UDP-N-ACETYLGLUCOSAMINE 2-EPIMERASE"/>
    <property type="match status" value="1"/>
</dbReference>
<evidence type="ECO:0000313" key="4">
    <source>
        <dbReference type="Proteomes" id="UP001489509"/>
    </source>
</evidence>
<dbReference type="SUPFAM" id="SSF53756">
    <property type="entry name" value="UDP-Glycosyltransferase/glycogen phosphorylase"/>
    <property type="match status" value="1"/>
</dbReference>
<dbReference type="Proteomes" id="UP001489509">
    <property type="component" value="Unassembled WGS sequence"/>
</dbReference>
<dbReference type="InterPro" id="IPR003331">
    <property type="entry name" value="UDP_GlcNAc_Epimerase_2_dom"/>
</dbReference>
<reference evidence="3 4" key="1">
    <citation type="submission" date="2024-03" db="EMBL/GenBank/DDBJ databases">
        <title>Human intestinal bacterial collection.</title>
        <authorList>
            <person name="Pauvert C."/>
            <person name="Hitch T.C.A."/>
            <person name="Clavel T."/>
        </authorList>
    </citation>
    <scope>NUCLEOTIDE SEQUENCE [LARGE SCALE GENOMIC DNA]</scope>
    <source>
        <strain evidence="3 4">CLA-JM-H44</strain>
    </source>
</reference>
<dbReference type="InterPro" id="IPR029767">
    <property type="entry name" value="WecB-like"/>
</dbReference>
<dbReference type="EC" id="5.1.3.14" evidence="3"/>
<comment type="caution">
    <text evidence="3">The sequence shown here is derived from an EMBL/GenBank/DDBJ whole genome shotgun (WGS) entry which is preliminary data.</text>
</comment>
<dbReference type="NCBIfam" id="TIGR00236">
    <property type="entry name" value="wecB"/>
    <property type="match status" value="1"/>
</dbReference>
<evidence type="ECO:0000313" key="3">
    <source>
        <dbReference type="EMBL" id="MEQ2440633.1"/>
    </source>
</evidence>
<keyword evidence="4" id="KW-1185">Reference proteome</keyword>
<dbReference type="CDD" id="cd03786">
    <property type="entry name" value="GTB_UDP-GlcNAc_2-Epimerase"/>
    <property type="match status" value="1"/>
</dbReference>
<dbReference type="RefSeq" id="WP_349219306.1">
    <property type="nucleotide sequence ID" value="NZ_JBBMFD010000010.1"/>
</dbReference>
<dbReference type="EMBL" id="JBBMFD010000010">
    <property type="protein sequence ID" value="MEQ2440633.1"/>
    <property type="molecule type" value="Genomic_DNA"/>
</dbReference>
<dbReference type="PANTHER" id="PTHR43174:SF1">
    <property type="entry name" value="UDP-N-ACETYLGLUCOSAMINE 2-EPIMERASE"/>
    <property type="match status" value="1"/>
</dbReference>
<gene>
    <name evidence="3" type="primary">wecB</name>
    <name evidence="3" type="ORF">WMO26_07320</name>
</gene>
<dbReference type="GO" id="GO:0008761">
    <property type="term" value="F:UDP-N-acetylglucosamine 2-epimerase activity"/>
    <property type="evidence" value="ECO:0007669"/>
    <property type="project" value="UniProtKB-EC"/>
</dbReference>
<keyword evidence="1 3" id="KW-0413">Isomerase</keyword>
<dbReference type="Pfam" id="PF02350">
    <property type="entry name" value="Epimerase_2"/>
    <property type="match status" value="1"/>
</dbReference>
<feature type="domain" description="UDP-N-acetylglucosamine 2-epimerase" evidence="2">
    <location>
        <begin position="27"/>
        <end position="360"/>
    </location>
</feature>
<accession>A0ABV1E002</accession>
<proteinExistence type="inferred from homology"/>
<sequence>MSKLKLMTIMGTRPEIIRLSAVLKCADRYFDHIMVHTGQNWDYTLNEIFFQDLGLRKPDYYLDSVGKDLGETMGNIIAKSYDVLKKEQPDALLVLGDTNSALSAISAKRLKIPIFHMEAGNRCWDWNVPEMVNRTIVDHISDINLPYTEHSRRYLLNEGVDGKTIFVTGSPMSEVLRDHAAKIAQSDVLDRLGLTPKGYLLLSAHREENIDNEAHFISLMTSINHIAQTYQMPVIYSTHPRSRNIIEKRGFRFHPLVQSMQPFGFLDYNKLQQNAYCVLSDSGTLSEESALLHFPAVLIRTSTERPEVLDKGTIVVGGIQGEDVEQAMNLAVSMFENGEETVLAEDYADTNVSVKVIKIIQSYAKIVNLTTWRKE</sequence>
<dbReference type="Gene3D" id="3.40.50.2000">
    <property type="entry name" value="Glycogen Phosphorylase B"/>
    <property type="match status" value="2"/>
</dbReference>
<name>A0ABV1E002_9FIRM</name>
<comment type="similarity">
    <text evidence="1">Belongs to the UDP-N-acetylglucosamine 2-epimerase family.</text>
</comment>
<evidence type="ECO:0000259" key="2">
    <source>
        <dbReference type="Pfam" id="PF02350"/>
    </source>
</evidence>
<organism evidence="3 4">
    <name type="scientific">Solibaculum intestinale</name>
    <dbReference type="NCBI Taxonomy" id="3133165"/>
    <lineage>
        <taxon>Bacteria</taxon>
        <taxon>Bacillati</taxon>
        <taxon>Bacillota</taxon>
        <taxon>Clostridia</taxon>
        <taxon>Eubacteriales</taxon>
        <taxon>Oscillospiraceae</taxon>
        <taxon>Solibaculum</taxon>
    </lineage>
</organism>